<organism evidence="1 2">
    <name type="scientific">Pseudonocardia xinjiangensis</name>
    <dbReference type="NCBI Taxonomy" id="75289"/>
    <lineage>
        <taxon>Bacteria</taxon>
        <taxon>Bacillati</taxon>
        <taxon>Actinomycetota</taxon>
        <taxon>Actinomycetes</taxon>
        <taxon>Pseudonocardiales</taxon>
        <taxon>Pseudonocardiaceae</taxon>
        <taxon>Pseudonocardia</taxon>
    </lineage>
</organism>
<gene>
    <name evidence="1" type="ORF">HF577_32110</name>
</gene>
<protein>
    <submittedName>
        <fullName evidence="1">Uncharacterized protein</fullName>
    </submittedName>
</protein>
<dbReference type="EMBL" id="JAAXKY010000166">
    <property type="protein sequence ID" value="NMH81721.1"/>
    <property type="molecule type" value="Genomic_DNA"/>
</dbReference>
<evidence type="ECO:0000313" key="2">
    <source>
        <dbReference type="Proteomes" id="UP001296706"/>
    </source>
</evidence>
<accession>A0ABX1RMU6</accession>
<feature type="non-terminal residue" evidence="1">
    <location>
        <position position="63"/>
    </location>
</feature>
<name>A0ABX1RMU6_9PSEU</name>
<keyword evidence="2" id="KW-1185">Reference proteome</keyword>
<sequence length="63" mass="6750">MSDIRWEGYSHEEIYAAVHQGPGQSISAGAEAAWAATEALILRIDERIAVAMAQSVGGWAVSY</sequence>
<reference evidence="1 2" key="1">
    <citation type="submission" date="2020-04" db="EMBL/GenBank/DDBJ databases">
        <authorList>
            <person name="Klaysubun C."/>
            <person name="Duangmal K."/>
            <person name="Lipun K."/>
        </authorList>
    </citation>
    <scope>NUCLEOTIDE SEQUENCE [LARGE SCALE GENOMIC DNA]</scope>
    <source>
        <strain evidence="1 2">JCM 11839</strain>
    </source>
</reference>
<comment type="caution">
    <text evidence="1">The sequence shown here is derived from an EMBL/GenBank/DDBJ whole genome shotgun (WGS) entry which is preliminary data.</text>
</comment>
<evidence type="ECO:0000313" key="1">
    <source>
        <dbReference type="EMBL" id="NMH81721.1"/>
    </source>
</evidence>
<proteinExistence type="predicted"/>
<dbReference type="Proteomes" id="UP001296706">
    <property type="component" value="Unassembled WGS sequence"/>
</dbReference>